<sequence length="1383" mass="158244">MEAAGRLQPGEHQRKQKVSIRMTGTMGKRLMWSAQLTSEEKPSKDHEKPKSLVAFSQNLEAKERRDLGIQWDLDVQPLLSSAKWLQIHGLKRNNLTYSQILSQIGFQQKEDYVPVLGKFVASRYANELYRQFKTGPNGKVYKLTANKDLLYHFVDCLTGAIELYKQRMEWLTTESRQIFGVIQEQSITIVLDFGAASQAEFALCRDALSMVFKQQVAQIAKFNLIWGAQDLMKWQEKAVPVTEDSIEAAIEWLWGMDHGSAVCHTGPTEAILEALFDETTEAVYYFVVGDMPECLKHLLLQKISRSPCPVHSVSFNAREEETINFLKELSQVTSGRFHAFAERTDYVDMVDPSVTDEEEKHLPTQNSRKLKGNLPLGTGVREDVYLIWKELEEARNTLIQVQRILIEFEQSESVPATKTNYSGCVPNTKDYVNSKEWLQKNGLKAQKLTISKAFGDCSFRHADGIVDIKTKPQDESFQTDAESNKKIIHAKYCDKFLHTVLEDGSIIHIYLEDGKCKQYEERMKSALDQMERRLQELKKGSRALFGEITEDCIYILIDTSQSMKDKLPVVKQKILQLLREQLQHKAKFNLVRFDGEVVPWKEKLAKVNECNLEDALIWVKELEVGSSTDTLKALQIAFSDTETQAIYLLTDGRPDQPPNRILAQLDFQQNIPIHTISFNCDDTGANKFLHELASKTGGRFHYYHICLREPDAPKPFEWEDIYLLRKEIEKGERELKKIQTFRTDNVLTDLFDGAKELHDKHRRQAFIVVPQFEGLNPPSPDRPYCASEEPASASPQLGMDGCQARSESPTRKKTILYAEQTKSSMLRTLRYAAKPSEQSQNGRGSPERKEQKTQKDDKKIDKCLLDISSAHWLKTYGLVARRLTIMDALAPTAVPRTTKYIPILDKHVVSKVFDDVLPFAHVSNDKKFVTLINPQAVDLDAYKKKLKEAIKIYERRLDQIIWRALPEEDKEKFGQDQPVSYVEHKESLLEVLENAGWPVAYEDVMLLEDEILMGLTYLQQAIELQQASREEPQRICPLRISPPKEKCPSKLQAKKQQKGKTFDALKGRKVIARSESTGFYYPGTVIRSITPFYALVDFVNGHSEIVPLKFLMPVGGAMPCPSLQVGDYVFVRIRKQFGEEYYVPGIVVATPHKTDLDDKLYTILKYNNKKEHCVRNGLIKISHRRYTCSCCYINMTRMMEYLIPNVKVVKHFHKALPANEKERKTIAVGGDWKKRNRKRSLKSKKELPYKAWESSDSEEVLFVPRRTMKWRENSSSPPPRSKEGAEVPAYCGPPCRSSSRGRKQRLSSHGSEHRLPKNRRGSRGLSARQNSVSQPVSHTFSSSSSSSSHSNSSLSSIEKVEELARRLQRYHIAQRKARPSSCK</sequence>
<dbReference type="Pfam" id="PF15057">
    <property type="entry name" value="DUF4537"/>
    <property type="match status" value="1"/>
</dbReference>
<dbReference type="RefSeq" id="XP_072850550.1">
    <property type="nucleotide sequence ID" value="XM_072994449.1"/>
</dbReference>
<evidence type="ECO:0000256" key="1">
    <source>
        <dbReference type="SAM" id="Coils"/>
    </source>
</evidence>
<keyword evidence="4" id="KW-1185">Reference proteome</keyword>
<feature type="compositionally biased region" description="Low complexity" evidence="2">
    <location>
        <begin position="1331"/>
        <end position="1356"/>
    </location>
</feature>
<gene>
    <name evidence="5" type="primary">VWA3B</name>
</gene>
<dbReference type="PANTHER" id="PTHR46785:SF1">
    <property type="entry name" value="VON WILLEBRAND FACTOR A DOMAIN-CONTAINING PROTEIN 3B"/>
    <property type="match status" value="1"/>
</dbReference>
<dbReference type="Gene3D" id="3.40.50.410">
    <property type="entry name" value="von Willebrand factor, type A domain"/>
    <property type="match status" value="1"/>
</dbReference>
<evidence type="ECO:0000313" key="4">
    <source>
        <dbReference type="Proteomes" id="UP001652642"/>
    </source>
</evidence>
<dbReference type="InterPro" id="IPR032770">
    <property type="entry name" value="DUF4537"/>
</dbReference>
<reference evidence="5" key="1">
    <citation type="submission" date="2025-08" db="UniProtKB">
        <authorList>
            <consortium name="RefSeq"/>
        </authorList>
    </citation>
    <scope>IDENTIFICATION</scope>
</reference>
<feature type="compositionally biased region" description="Basic and acidic residues" evidence="2">
    <location>
        <begin position="845"/>
        <end position="856"/>
    </location>
</feature>
<evidence type="ECO:0000259" key="3">
    <source>
        <dbReference type="PROSITE" id="PS50234"/>
    </source>
</evidence>
<feature type="coiled-coil region" evidence="1">
    <location>
        <begin position="516"/>
        <end position="547"/>
    </location>
</feature>
<dbReference type="Proteomes" id="UP001652642">
    <property type="component" value="Chromosome 3"/>
</dbReference>
<feature type="region of interest" description="Disordered" evidence="2">
    <location>
        <begin position="1"/>
        <end position="20"/>
    </location>
</feature>
<feature type="region of interest" description="Disordered" evidence="2">
    <location>
        <begin position="777"/>
        <end position="814"/>
    </location>
</feature>
<dbReference type="CDD" id="cd00198">
    <property type="entry name" value="vWFA"/>
    <property type="match status" value="1"/>
</dbReference>
<keyword evidence="1" id="KW-0175">Coiled coil</keyword>
<accession>A0ABM5FYR5</accession>
<dbReference type="GeneID" id="110087732"/>
<protein>
    <submittedName>
        <fullName evidence="5">von Willebrand factor A domain-containing protein 3B isoform X1</fullName>
    </submittedName>
</protein>
<dbReference type="PROSITE" id="PS50234">
    <property type="entry name" value="VWFA"/>
    <property type="match status" value="1"/>
</dbReference>
<dbReference type="InterPro" id="IPR036465">
    <property type="entry name" value="vWFA_dom_sf"/>
</dbReference>
<proteinExistence type="predicted"/>
<evidence type="ECO:0000313" key="5">
    <source>
        <dbReference type="RefSeq" id="XP_072850550.1"/>
    </source>
</evidence>
<feature type="region of interest" description="Disordered" evidence="2">
    <location>
        <begin position="832"/>
        <end position="856"/>
    </location>
</feature>
<dbReference type="InterPro" id="IPR002035">
    <property type="entry name" value="VWF_A"/>
</dbReference>
<feature type="domain" description="VWFA" evidence="3">
    <location>
        <begin position="552"/>
        <end position="703"/>
    </location>
</feature>
<dbReference type="SUPFAM" id="SSF53300">
    <property type="entry name" value="vWA-like"/>
    <property type="match status" value="1"/>
</dbReference>
<dbReference type="PANTHER" id="PTHR46785">
    <property type="entry name" value="VON WILLEBRAND FACTOR A DOMAIN-CONTAINING PROTEIN 3B"/>
    <property type="match status" value="1"/>
</dbReference>
<name>A0ABM5FYR5_9SAUR</name>
<dbReference type="Pfam" id="PF13768">
    <property type="entry name" value="VWA_3"/>
    <property type="match status" value="2"/>
</dbReference>
<feature type="region of interest" description="Disordered" evidence="2">
    <location>
        <begin position="1270"/>
        <end position="1358"/>
    </location>
</feature>
<organism evidence="4 5">
    <name type="scientific">Pogona vitticeps</name>
    <name type="common">central bearded dragon</name>
    <dbReference type="NCBI Taxonomy" id="103695"/>
    <lineage>
        <taxon>Eukaryota</taxon>
        <taxon>Metazoa</taxon>
        <taxon>Chordata</taxon>
        <taxon>Craniata</taxon>
        <taxon>Vertebrata</taxon>
        <taxon>Euteleostomi</taxon>
        <taxon>Lepidosauria</taxon>
        <taxon>Squamata</taxon>
        <taxon>Bifurcata</taxon>
        <taxon>Unidentata</taxon>
        <taxon>Episquamata</taxon>
        <taxon>Toxicofera</taxon>
        <taxon>Iguania</taxon>
        <taxon>Acrodonta</taxon>
        <taxon>Agamidae</taxon>
        <taxon>Amphibolurinae</taxon>
        <taxon>Pogona</taxon>
    </lineage>
</organism>
<evidence type="ECO:0000256" key="2">
    <source>
        <dbReference type="SAM" id="MobiDB-lite"/>
    </source>
</evidence>